<protein>
    <submittedName>
        <fullName evidence="1">Uncharacterized protein</fullName>
    </submittedName>
</protein>
<reference evidence="1 2" key="1">
    <citation type="submission" date="2020-09" db="EMBL/GenBank/DDBJ databases">
        <title>De no assembly of potato wild relative species, Solanum commersonii.</title>
        <authorList>
            <person name="Cho K."/>
        </authorList>
    </citation>
    <scope>NUCLEOTIDE SEQUENCE [LARGE SCALE GENOMIC DNA]</scope>
    <source>
        <strain evidence="1">LZ3.2</strain>
        <tissue evidence="1">Leaf</tissue>
    </source>
</reference>
<evidence type="ECO:0000313" key="1">
    <source>
        <dbReference type="EMBL" id="KAG5629621.1"/>
    </source>
</evidence>
<accession>A0A9J6AYF4</accession>
<keyword evidence="2" id="KW-1185">Reference proteome</keyword>
<dbReference type="OrthoDB" id="1301754at2759"/>
<evidence type="ECO:0000313" key="2">
    <source>
        <dbReference type="Proteomes" id="UP000824120"/>
    </source>
</evidence>
<name>A0A9J6AYF4_SOLCO</name>
<dbReference type="AlphaFoldDB" id="A0A9J6AYF4"/>
<comment type="caution">
    <text evidence="1">The sequence shown here is derived from an EMBL/GenBank/DDBJ whole genome shotgun (WGS) entry which is preliminary data.</text>
</comment>
<organism evidence="1 2">
    <name type="scientific">Solanum commersonii</name>
    <name type="common">Commerson's wild potato</name>
    <name type="synonym">Commerson's nightshade</name>
    <dbReference type="NCBI Taxonomy" id="4109"/>
    <lineage>
        <taxon>Eukaryota</taxon>
        <taxon>Viridiplantae</taxon>
        <taxon>Streptophyta</taxon>
        <taxon>Embryophyta</taxon>
        <taxon>Tracheophyta</taxon>
        <taxon>Spermatophyta</taxon>
        <taxon>Magnoliopsida</taxon>
        <taxon>eudicotyledons</taxon>
        <taxon>Gunneridae</taxon>
        <taxon>Pentapetalae</taxon>
        <taxon>asterids</taxon>
        <taxon>lamiids</taxon>
        <taxon>Solanales</taxon>
        <taxon>Solanaceae</taxon>
        <taxon>Solanoideae</taxon>
        <taxon>Solaneae</taxon>
        <taxon>Solanum</taxon>
    </lineage>
</organism>
<sequence length="121" mass="13958">MRAGLGGLSYEDLCIHPDVELPEGYKLPKFEMFNGIGYPKAHLRMYCNKLVGVGRDVKILMKLSHWGGSIMKMHLTGSIPKEKPSESFRDYAIRWRSEAARARHPMEESQMKDYFIRAQEP</sequence>
<proteinExistence type="predicted"/>
<dbReference type="EMBL" id="JACXVP010000001">
    <property type="protein sequence ID" value="KAG5629621.1"/>
    <property type="molecule type" value="Genomic_DNA"/>
</dbReference>
<dbReference type="Proteomes" id="UP000824120">
    <property type="component" value="Chromosome 1"/>
</dbReference>
<gene>
    <name evidence="1" type="ORF">H5410_001338</name>
</gene>